<gene>
    <name evidence="2" type="ORF">F2Q69_00046298</name>
</gene>
<comment type="caution">
    <text evidence="2">The sequence shown here is derived from an EMBL/GenBank/DDBJ whole genome shotgun (WGS) entry which is preliminary data.</text>
</comment>
<accession>A0A8S9PPD2</accession>
<proteinExistence type="predicted"/>
<protein>
    <submittedName>
        <fullName evidence="2">Uncharacterized protein</fullName>
    </submittedName>
</protein>
<dbReference type="AlphaFoldDB" id="A0A8S9PPD2"/>
<evidence type="ECO:0000313" key="2">
    <source>
        <dbReference type="EMBL" id="KAF3522659.1"/>
    </source>
</evidence>
<organism evidence="2 3">
    <name type="scientific">Brassica cretica</name>
    <name type="common">Mustard</name>
    <dbReference type="NCBI Taxonomy" id="69181"/>
    <lineage>
        <taxon>Eukaryota</taxon>
        <taxon>Viridiplantae</taxon>
        <taxon>Streptophyta</taxon>
        <taxon>Embryophyta</taxon>
        <taxon>Tracheophyta</taxon>
        <taxon>Spermatophyta</taxon>
        <taxon>Magnoliopsida</taxon>
        <taxon>eudicotyledons</taxon>
        <taxon>Gunneridae</taxon>
        <taxon>Pentapetalae</taxon>
        <taxon>rosids</taxon>
        <taxon>malvids</taxon>
        <taxon>Brassicales</taxon>
        <taxon>Brassicaceae</taxon>
        <taxon>Brassiceae</taxon>
        <taxon>Brassica</taxon>
    </lineage>
</organism>
<feature type="compositionally biased region" description="Basic and acidic residues" evidence="1">
    <location>
        <begin position="32"/>
        <end position="58"/>
    </location>
</feature>
<dbReference type="EMBL" id="QGKX02001347">
    <property type="protein sequence ID" value="KAF3522659.1"/>
    <property type="molecule type" value="Genomic_DNA"/>
</dbReference>
<dbReference type="Proteomes" id="UP000712600">
    <property type="component" value="Unassembled WGS sequence"/>
</dbReference>
<evidence type="ECO:0000256" key="1">
    <source>
        <dbReference type="SAM" id="MobiDB-lite"/>
    </source>
</evidence>
<evidence type="ECO:0000313" key="3">
    <source>
        <dbReference type="Proteomes" id="UP000712600"/>
    </source>
</evidence>
<sequence length="80" mass="8974">MLTVVPEVHLPPATSASPRPEPKQRSPLNSRSVEHIAWERETAKRAKQKRDKEGKEKPPAPGEDTGRRGTLSDLGFCFVW</sequence>
<name>A0A8S9PPD2_BRACR</name>
<feature type="region of interest" description="Disordered" evidence="1">
    <location>
        <begin position="1"/>
        <end position="80"/>
    </location>
</feature>
<reference evidence="2" key="1">
    <citation type="submission" date="2019-12" db="EMBL/GenBank/DDBJ databases">
        <title>Genome sequencing and annotation of Brassica cretica.</title>
        <authorList>
            <person name="Studholme D.J."/>
            <person name="Sarris P."/>
        </authorList>
    </citation>
    <scope>NUCLEOTIDE SEQUENCE</scope>
    <source>
        <strain evidence="2">PFS-109/04</strain>
        <tissue evidence="2">Leaf</tissue>
    </source>
</reference>